<dbReference type="Gene3D" id="3.40.630.190">
    <property type="entry name" value="LCP protein"/>
    <property type="match status" value="1"/>
</dbReference>
<dbReference type="EMBL" id="AZCV01000002">
    <property type="protein sequence ID" value="KRK38077.1"/>
    <property type="molecule type" value="Genomic_DNA"/>
</dbReference>
<reference evidence="4 5" key="1">
    <citation type="journal article" date="2015" name="Genome Announc.">
        <title>Expanding the biotechnology potential of lactobacilli through comparative genomics of 213 strains and associated genera.</title>
        <authorList>
            <person name="Sun Z."/>
            <person name="Harris H.M."/>
            <person name="McCann A."/>
            <person name="Guo C."/>
            <person name="Argimon S."/>
            <person name="Zhang W."/>
            <person name="Yang X."/>
            <person name="Jeffery I.B."/>
            <person name="Cooney J.C."/>
            <person name="Kagawa T.F."/>
            <person name="Liu W."/>
            <person name="Song Y."/>
            <person name="Salvetti E."/>
            <person name="Wrobel A."/>
            <person name="Rasinkangas P."/>
            <person name="Parkhill J."/>
            <person name="Rea M.C."/>
            <person name="O'Sullivan O."/>
            <person name="Ritari J."/>
            <person name="Douillard F.P."/>
            <person name="Paul Ross R."/>
            <person name="Yang R."/>
            <person name="Briner A.E."/>
            <person name="Felis G.E."/>
            <person name="de Vos W.M."/>
            <person name="Barrangou R."/>
            <person name="Klaenhammer T.R."/>
            <person name="Caufield P.W."/>
            <person name="Cui Y."/>
            <person name="Zhang H."/>
            <person name="O'Toole P.W."/>
        </authorList>
    </citation>
    <scope>NUCLEOTIDE SEQUENCE [LARGE SCALE GENOMIC DNA]</scope>
    <source>
        <strain evidence="4 5">DSM 20534</strain>
    </source>
</reference>
<dbReference type="PANTHER" id="PTHR33392:SF6">
    <property type="entry name" value="POLYISOPRENYL-TEICHOIC ACID--PEPTIDOGLYCAN TEICHOIC ACID TRANSFERASE TAGU"/>
    <property type="match status" value="1"/>
</dbReference>
<keyword evidence="2" id="KW-0812">Transmembrane</keyword>
<organism evidence="4 5">
    <name type="scientific">Amylolactobacillus amylotrophicus DSM 20534</name>
    <dbReference type="NCBI Taxonomy" id="1423722"/>
    <lineage>
        <taxon>Bacteria</taxon>
        <taxon>Bacillati</taxon>
        <taxon>Bacillota</taxon>
        <taxon>Bacilli</taxon>
        <taxon>Lactobacillales</taxon>
        <taxon>Lactobacillaceae</taxon>
        <taxon>Amylolactobacillus</taxon>
    </lineage>
</organism>
<name>A0A0R1GUV6_9LACO</name>
<sequence length="373" mass="41810">MSENDKSTMTRAELHKNDNLAREPKKHHFLRNILIVLILLLIGFGTYAGYTYFRAKNAVDKTYDSKNAVNVDPGFFDGKNPVSILLLGTDTGKFGRSDEISNTDTIIVATIDAQNKRSALFSVPRDTMAEMIGTSSFNVQKINAAYSIGKAKMAMNTVSALVNVPLKYYVEVNMAGLEKIVNAVDGVDVQVPFTFSYGGYTFTKGPMHLNGAQALAYARMRYDDPENDYGRQKRQRQVIKSIVKNAISLNTVKNLETILDSFEDNVRTNLTFNNMISIMRNYTSAADNMKSDYLHGTPAFIGDASYQIMATTELQRISDLIREQMGLETETLDNNETYQNEQNTTFDWHSGVYTQPFTIYSKSNPGVIWDGTN</sequence>
<keyword evidence="2" id="KW-0472">Membrane</keyword>
<dbReference type="PANTHER" id="PTHR33392">
    <property type="entry name" value="POLYISOPRENYL-TEICHOIC ACID--PEPTIDOGLYCAN TEICHOIC ACID TRANSFERASE TAGU"/>
    <property type="match status" value="1"/>
</dbReference>
<dbReference type="AlphaFoldDB" id="A0A0R1GUV6"/>
<protein>
    <submittedName>
        <fullName evidence="4">LytR family transcriptional regulator</fullName>
    </submittedName>
</protein>
<dbReference type="RefSeq" id="WP_056946756.1">
    <property type="nucleotide sequence ID" value="NZ_AZCV01000002.1"/>
</dbReference>
<evidence type="ECO:0000259" key="3">
    <source>
        <dbReference type="Pfam" id="PF03816"/>
    </source>
</evidence>
<proteinExistence type="inferred from homology"/>
<feature type="transmembrane region" description="Helical" evidence="2">
    <location>
        <begin position="29"/>
        <end position="53"/>
    </location>
</feature>
<evidence type="ECO:0000313" key="4">
    <source>
        <dbReference type="EMBL" id="KRK38077.1"/>
    </source>
</evidence>
<keyword evidence="5" id="KW-1185">Reference proteome</keyword>
<evidence type="ECO:0000256" key="2">
    <source>
        <dbReference type="SAM" id="Phobius"/>
    </source>
</evidence>
<dbReference type="NCBIfam" id="TIGR00350">
    <property type="entry name" value="lytR_cpsA_psr"/>
    <property type="match status" value="1"/>
</dbReference>
<keyword evidence="2" id="KW-1133">Transmembrane helix</keyword>
<gene>
    <name evidence="4" type="ORF">FC62_GL000849</name>
</gene>
<accession>A0A0R1GUV6</accession>
<comment type="similarity">
    <text evidence="1">Belongs to the LytR/CpsA/Psr (LCP) family.</text>
</comment>
<dbReference type="Pfam" id="PF03816">
    <property type="entry name" value="LytR_cpsA_psr"/>
    <property type="match status" value="1"/>
</dbReference>
<comment type="caution">
    <text evidence="4">The sequence shown here is derived from an EMBL/GenBank/DDBJ whole genome shotgun (WGS) entry which is preliminary data.</text>
</comment>
<evidence type="ECO:0000313" key="5">
    <source>
        <dbReference type="Proteomes" id="UP000050909"/>
    </source>
</evidence>
<dbReference type="InterPro" id="IPR004474">
    <property type="entry name" value="LytR_CpsA_psr"/>
</dbReference>
<dbReference type="InterPro" id="IPR050922">
    <property type="entry name" value="LytR/CpsA/Psr_CW_biosynth"/>
</dbReference>
<evidence type="ECO:0000256" key="1">
    <source>
        <dbReference type="ARBA" id="ARBA00006068"/>
    </source>
</evidence>
<dbReference type="PATRIC" id="fig|1423722.3.peg.865"/>
<feature type="domain" description="Cell envelope-related transcriptional attenuator" evidence="3">
    <location>
        <begin position="102"/>
        <end position="246"/>
    </location>
</feature>
<dbReference type="Proteomes" id="UP000050909">
    <property type="component" value="Unassembled WGS sequence"/>
</dbReference>